<proteinExistence type="inferred from homology"/>
<keyword evidence="5 14" id="KW-0328">Glycosyltransferase</keyword>
<dbReference type="EMBL" id="QVQW01000008">
    <property type="protein sequence ID" value="RKU47580.1"/>
    <property type="molecule type" value="Genomic_DNA"/>
</dbReference>
<feature type="transmembrane region" description="Helical" evidence="14">
    <location>
        <begin position="300"/>
        <end position="322"/>
    </location>
</feature>
<evidence type="ECO:0000256" key="5">
    <source>
        <dbReference type="ARBA" id="ARBA00022676"/>
    </source>
</evidence>
<dbReference type="GO" id="GO:0052925">
    <property type="term" value="F:dol-P-Man:Man(5)GlcNAc(2)-PP-Dol alpha-1,3-mannosyltransferase activity"/>
    <property type="evidence" value="ECO:0007669"/>
    <property type="project" value="UniProtKB-EC"/>
</dbReference>
<evidence type="ECO:0000313" key="15">
    <source>
        <dbReference type="EMBL" id="RKU47580.1"/>
    </source>
</evidence>
<keyword evidence="8 14" id="KW-0256">Endoplasmic reticulum</keyword>
<comment type="catalytic activity">
    <reaction evidence="12 14">
        <text>an alpha-D-Man-(1-&gt;2)-alpha-D-Man-(1-&gt;2)-alpha-D-Man-(1-&gt;3)-[alpha-D-Man-(1-&gt;6)]-beta-D-Man-(1-&gt;4)-beta-D-GlcNAc-(1-&gt;4)-alpha-D-GlcNAc-diphospho-di-trans,poly-cis-dolichol + a di-trans,poly-cis-dolichyl beta-D-mannosyl phosphate = an alpha-D-Man-(1-&gt;2)-alpha-D-Man-(1-&gt;2)-alpha-D-Man-(1-&gt;3)-[alpha-D-Man-(1-&gt;3)-alpha-D-Man-(1-&gt;6)]-beta-D-Man-(1-&gt;4)-beta-D-GlcNAc-(1-&gt;4)-alpha-D-GlcNAc-diphospho-di-trans,poly-cis-dolichol + a di-trans,poly-cis-dolichyl phosphate + H(+)</text>
        <dbReference type="Rhea" id="RHEA:29527"/>
        <dbReference type="Rhea" id="RHEA-COMP:19498"/>
        <dbReference type="Rhea" id="RHEA-COMP:19501"/>
        <dbReference type="Rhea" id="RHEA-COMP:19516"/>
        <dbReference type="Rhea" id="RHEA-COMP:19517"/>
        <dbReference type="ChEBI" id="CHEBI:15378"/>
        <dbReference type="ChEBI" id="CHEBI:57683"/>
        <dbReference type="ChEBI" id="CHEBI:58211"/>
        <dbReference type="ChEBI" id="CHEBI:132515"/>
        <dbReference type="ChEBI" id="CHEBI:132516"/>
        <dbReference type="EC" id="2.4.1.258"/>
    </reaction>
    <physiologicalReaction direction="left-to-right" evidence="12 14">
        <dbReference type="Rhea" id="RHEA:29528"/>
    </physiologicalReaction>
</comment>
<dbReference type="GO" id="GO:0005789">
    <property type="term" value="C:endoplasmic reticulum membrane"/>
    <property type="evidence" value="ECO:0007669"/>
    <property type="project" value="UniProtKB-SubCell"/>
</dbReference>
<dbReference type="UniPathway" id="UPA00378"/>
<comment type="subcellular location">
    <subcellularLocation>
        <location evidence="1 14">Endoplasmic reticulum membrane</location>
        <topology evidence="1 14">Multi-pass membrane protein</topology>
    </subcellularLocation>
</comment>
<evidence type="ECO:0000256" key="3">
    <source>
        <dbReference type="ARBA" id="ARBA00011964"/>
    </source>
</evidence>
<name>A0A420YI86_9PEZI</name>
<dbReference type="STRING" id="177199.A0A420YI86"/>
<dbReference type="AlphaFoldDB" id="A0A420YI86"/>
<evidence type="ECO:0000256" key="11">
    <source>
        <dbReference type="ARBA" id="ARBA00044743"/>
    </source>
</evidence>
<evidence type="ECO:0000256" key="8">
    <source>
        <dbReference type="ARBA" id="ARBA00022824"/>
    </source>
</evidence>
<keyword evidence="10 14" id="KW-0472">Membrane</keyword>
<evidence type="ECO:0000256" key="2">
    <source>
        <dbReference type="ARBA" id="ARBA00004922"/>
    </source>
</evidence>
<evidence type="ECO:0000256" key="7">
    <source>
        <dbReference type="ARBA" id="ARBA00022692"/>
    </source>
</evidence>
<accession>A0A420YI86</accession>
<dbReference type="PANTHER" id="PTHR12646:SF0">
    <property type="entry name" value="DOL-P-MAN:MAN(5)GLCNAC(2)-PP-DOL ALPHA-1,3-MANNOSYLTRANSFERASE"/>
    <property type="match status" value="1"/>
</dbReference>
<keyword evidence="7 14" id="KW-0812">Transmembrane</keyword>
<gene>
    <name evidence="15" type="primary">ALG3</name>
    <name evidence="15" type="ORF">DL546_007480</name>
</gene>
<comment type="function">
    <text evidence="11 14">Dol-P-Man:Man(5)GlcNAc(2)-PP-Dol alpha-1,3-mannosyltransferase that operates in the biosynthetic pathway of dolichol-linked oligosaccharides, the glycan precursors employed in protein asparagine (N)-glycosylation. The assembly of dolichol-linked oligosaccharides begins on the cytosolic side of the endoplasmic reticulum membrane and finishes in its lumen. The sequential addition of sugars to dolichol pyrophosphate produces dolichol-linked oligosaccharides containing fourteen sugars, including two GlcNAcs, nine mannoses and three glucoses. Once assembled, the oligosaccharide is transferred from the lipid to nascent proteins by oligosaccharyltransferases. In the lumen of the endoplasmic reticulum, adds the first dolichyl beta-D-mannosyl phosphate derived mannose in an alpha-1,3 linkage to Man(5)GlcNAc(2)-PP-dolichol to produce Man(6)GlcNAc(2)-PP-dolichol.</text>
</comment>
<evidence type="ECO:0000256" key="6">
    <source>
        <dbReference type="ARBA" id="ARBA00022679"/>
    </source>
</evidence>
<feature type="transmembrane region" description="Helical" evidence="14">
    <location>
        <begin position="260"/>
        <end position="279"/>
    </location>
</feature>
<dbReference type="OrthoDB" id="20028at2759"/>
<dbReference type="Pfam" id="PF05208">
    <property type="entry name" value="ALG3"/>
    <property type="match status" value="1"/>
</dbReference>
<evidence type="ECO:0000313" key="16">
    <source>
        <dbReference type="Proteomes" id="UP000275385"/>
    </source>
</evidence>
<keyword evidence="16" id="KW-1185">Reference proteome</keyword>
<protein>
    <recommendedName>
        <fullName evidence="4 14">Dol-P-Man:Man(5)GlcNAc(2)-PP-Dol alpha-1,3-mannosyltransferase</fullName>
        <ecNumber evidence="3 14">2.4.1.258</ecNumber>
    </recommendedName>
    <alternativeName>
        <fullName evidence="14">Dol-P-Man-dependent alpha(1-3)-mannosyltransferase</fullName>
    </alternativeName>
</protein>
<evidence type="ECO:0000256" key="12">
    <source>
        <dbReference type="ARBA" id="ARBA00049506"/>
    </source>
</evidence>
<feature type="transmembrane region" description="Helical" evidence="14">
    <location>
        <begin position="117"/>
        <end position="133"/>
    </location>
</feature>
<dbReference type="InterPro" id="IPR007873">
    <property type="entry name" value="Glycosyltransferase_ALG3"/>
</dbReference>
<dbReference type="Proteomes" id="UP000275385">
    <property type="component" value="Unassembled WGS sequence"/>
</dbReference>
<reference evidence="15 16" key="1">
    <citation type="submission" date="2018-08" db="EMBL/GenBank/DDBJ databases">
        <title>Draft genome of the lignicolous fungus Coniochaeta pulveracea.</title>
        <authorList>
            <person name="Borstlap C.J."/>
            <person name="De Witt R.N."/>
            <person name="Botha A."/>
            <person name="Volschenk H."/>
        </authorList>
    </citation>
    <scope>NUCLEOTIDE SEQUENCE [LARGE SCALE GENOMIC DNA]</scope>
    <source>
        <strain evidence="15 16">CAB683</strain>
    </source>
</reference>
<feature type="transmembrane region" description="Helical" evidence="14">
    <location>
        <begin position="213"/>
        <end position="240"/>
    </location>
</feature>
<keyword evidence="6 14" id="KW-0808">Transferase</keyword>
<evidence type="ECO:0000256" key="1">
    <source>
        <dbReference type="ARBA" id="ARBA00004477"/>
    </source>
</evidence>
<evidence type="ECO:0000256" key="4">
    <source>
        <dbReference type="ARBA" id="ARBA00015561"/>
    </source>
</evidence>
<feature type="transmembrane region" description="Helical" evidence="14">
    <location>
        <begin position="145"/>
        <end position="165"/>
    </location>
</feature>
<feature type="transmembrane region" description="Helical" evidence="14">
    <location>
        <begin position="363"/>
        <end position="380"/>
    </location>
</feature>
<feature type="transmembrane region" description="Helical" evidence="14">
    <location>
        <begin position="63"/>
        <end position="81"/>
    </location>
</feature>
<comment type="similarity">
    <text evidence="13">Belongs to the glycosyltransferase ALG3 family.</text>
</comment>
<evidence type="ECO:0000256" key="10">
    <source>
        <dbReference type="ARBA" id="ARBA00023136"/>
    </source>
</evidence>
<comment type="pathway">
    <text evidence="2 14">Protein modification; protein glycosylation.</text>
</comment>
<feature type="transmembrane region" description="Helical" evidence="14">
    <location>
        <begin position="428"/>
        <end position="445"/>
    </location>
</feature>
<keyword evidence="9 14" id="KW-1133">Transmembrane helix</keyword>
<dbReference type="PANTHER" id="PTHR12646">
    <property type="entry name" value="NOT56 - RELATED"/>
    <property type="match status" value="1"/>
</dbReference>
<evidence type="ECO:0000256" key="14">
    <source>
        <dbReference type="RuleBase" id="RU364047"/>
    </source>
</evidence>
<evidence type="ECO:0000256" key="13">
    <source>
        <dbReference type="ARBA" id="ARBA00093457"/>
    </source>
</evidence>
<feature type="transmembrane region" description="Helical" evidence="14">
    <location>
        <begin position="387"/>
        <end position="408"/>
    </location>
</feature>
<feature type="transmembrane region" description="Helical" evidence="14">
    <location>
        <begin position="185"/>
        <end position="206"/>
    </location>
</feature>
<evidence type="ECO:0000256" key="9">
    <source>
        <dbReference type="ARBA" id="ARBA00022989"/>
    </source>
</evidence>
<dbReference type="EC" id="2.4.1.258" evidence="3 14"/>
<organism evidence="15 16">
    <name type="scientific">Coniochaeta pulveracea</name>
    <dbReference type="NCBI Taxonomy" id="177199"/>
    <lineage>
        <taxon>Eukaryota</taxon>
        <taxon>Fungi</taxon>
        <taxon>Dikarya</taxon>
        <taxon>Ascomycota</taxon>
        <taxon>Pezizomycotina</taxon>
        <taxon>Sordariomycetes</taxon>
        <taxon>Sordariomycetidae</taxon>
        <taxon>Coniochaetales</taxon>
        <taxon>Coniochaetaceae</taxon>
        <taxon>Coniochaeta</taxon>
    </lineage>
</organism>
<comment type="caution">
    <text evidence="15">The sequence shown here is derived from an EMBL/GenBank/DDBJ whole genome shotgun (WGS) entry which is preliminary data.</text>
</comment>
<sequence length="462" mass="52932">MIRKLSPFRVPRSDATTTSLTKQANRFSVAMADKTVERQRPAKQGVLGLASSILNGRHPAAQLIPLTLLIIDAVLCVLIIQKVPYTEIDWKAYMQQVTQVLSGERDYTQIQGDTGPLVYPAAHVWIYSVLYIFTDGGKNIAFAQWIFAILYIGTLVLVMSCYTAAKVPPYVFPMLILSKRLHSIFILRLFNDGFAVYWLWLAIYMFQQKQWSIGVVVFSLGLGVKMTVLLALPAVAVILFLGRGFDPAVRHLVRIAQVQVIIALPFLYKNIWGYFGRAFEFSRQFLFKWTVNWRFIGEDVFLSKPFAFTLLGFHAIVLWSFITKKYLRVTGMGTWRVIEPILAFNNPFGPRDQTNIARAVTPQYILTTILSAQLIGLLFARSLHYQFYAYLAWATPYLLWRSGIHPVLQYGLFFVQEWAWNVYPSTPLSSFVVVASIAATLMLVWRRDNEEYRPVKHDWAKK</sequence>